<sequence length="219" mass="25150">MCEEHGPGFIYIQFDGLTHATSSENIPIYFVKISDAGKFFGVFDDVGQFPRELTNFDLGFVAVHRFLLVTEDNPAKHYTSTYTVHDDSQVELLLLLREALDNNSSFSMGTLEVENMDFGPNTIQYYFFEEGNFSQTFSKEITLLTDDKHYIPSWARCQNCGEKECDTPKLMRCSGCKVTPYCSTKCQSEHWKIHKHICNEIKENIVENKNTLISLPNKK</sequence>
<evidence type="ECO:0000313" key="7">
    <source>
        <dbReference type="Proteomes" id="UP001431209"/>
    </source>
</evidence>
<protein>
    <submittedName>
        <fullName evidence="6">Tudor domain-containing protein</fullName>
    </submittedName>
</protein>
<keyword evidence="7" id="KW-1185">Reference proteome</keyword>
<dbReference type="GO" id="GO:0008270">
    <property type="term" value="F:zinc ion binding"/>
    <property type="evidence" value="ECO:0007669"/>
    <property type="project" value="UniProtKB-KW"/>
</dbReference>
<proteinExistence type="predicted"/>
<evidence type="ECO:0000256" key="2">
    <source>
        <dbReference type="ARBA" id="ARBA00022771"/>
    </source>
</evidence>
<evidence type="ECO:0000313" key="6">
    <source>
        <dbReference type="EMBL" id="KAL0490959.1"/>
    </source>
</evidence>
<comment type="caution">
    <text evidence="6">The sequence shown here is derived from an EMBL/GenBank/DDBJ whole genome shotgun (WGS) entry which is preliminary data.</text>
</comment>
<gene>
    <name evidence="6" type="ORF">AKO1_009798</name>
</gene>
<dbReference type="SUPFAM" id="SSF144232">
    <property type="entry name" value="HIT/MYND zinc finger-like"/>
    <property type="match status" value="1"/>
</dbReference>
<keyword evidence="3" id="KW-0862">Zinc</keyword>
<dbReference type="InterPro" id="IPR002893">
    <property type="entry name" value="Znf_MYND"/>
</dbReference>
<accession>A0AAW2ZNF2</accession>
<keyword evidence="1" id="KW-0479">Metal-binding</keyword>
<dbReference type="PROSITE" id="PS50865">
    <property type="entry name" value="ZF_MYND_2"/>
    <property type="match status" value="1"/>
</dbReference>
<dbReference type="AlphaFoldDB" id="A0AAW2ZNF2"/>
<name>A0AAW2ZNF2_9EUKA</name>
<evidence type="ECO:0000259" key="5">
    <source>
        <dbReference type="PROSITE" id="PS50865"/>
    </source>
</evidence>
<dbReference type="Gene3D" id="6.10.140.2220">
    <property type="match status" value="1"/>
</dbReference>
<keyword evidence="2 4" id="KW-0863">Zinc-finger</keyword>
<organism evidence="6 7">
    <name type="scientific">Acrasis kona</name>
    <dbReference type="NCBI Taxonomy" id="1008807"/>
    <lineage>
        <taxon>Eukaryota</taxon>
        <taxon>Discoba</taxon>
        <taxon>Heterolobosea</taxon>
        <taxon>Tetramitia</taxon>
        <taxon>Eutetramitia</taxon>
        <taxon>Acrasidae</taxon>
        <taxon>Acrasis</taxon>
    </lineage>
</organism>
<evidence type="ECO:0000256" key="4">
    <source>
        <dbReference type="PROSITE-ProRule" id="PRU00134"/>
    </source>
</evidence>
<evidence type="ECO:0000256" key="3">
    <source>
        <dbReference type="ARBA" id="ARBA00022833"/>
    </source>
</evidence>
<reference evidence="6 7" key="1">
    <citation type="submission" date="2024-03" db="EMBL/GenBank/DDBJ databases">
        <title>The Acrasis kona genome and developmental transcriptomes reveal deep origins of eukaryotic multicellular pathways.</title>
        <authorList>
            <person name="Sheikh S."/>
            <person name="Fu C.-J."/>
            <person name="Brown M.W."/>
            <person name="Baldauf S.L."/>
        </authorList>
    </citation>
    <scope>NUCLEOTIDE SEQUENCE [LARGE SCALE GENOMIC DNA]</scope>
    <source>
        <strain evidence="6 7">ATCC MYA-3509</strain>
    </source>
</reference>
<dbReference type="PROSITE" id="PS01360">
    <property type="entry name" value="ZF_MYND_1"/>
    <property type="match status" value="1"/>
</dbReference>
<evidence type="ECO:0000256" key="1">
    <source>
        <dbReference type="ARBA" id="ARBA00022723"/>
    </source>
</evidence>
<feature type="domain" description="MYND-type" evidence="5">
    <location>
        <begin position="157"/>
        <end position="198"/>
    </location>
</feature>
<dbReference type="Pfam" id="PF01753">
    <property type="entry name" value="zf-MYND"/>
    <property type="match status" value="1"/>
</dbReference>
<dbReference type="Proteomes" id="UP001431209">
    <property type="component" value="Unassembled WGS sequence"/>
</dbReference>
<dbReference type="EMBL" id="JAOPGA020001738">
    <property type="protein sequence ID" value="KAL0490959.1"/>
    <property type="molecule type" value="Genomic_DNA"/>
</dbReference>